<comment type="caution">
    <text evidence="4">The sequence shown here is derived from an EMBL/GenBank/DDBJ whole genome shotgun (WGS) entry which is preliminary data.</text>
</comment>
<keyword evidence="2" id="KW-0808">Transferase</keyword>
<dbReference type="InterPro" id="IPR002935">
    <property type="entry name" value="SAM_O-MeTrfase"/>
</dbReference>
<evidence type="ECO:0000313" key="4">
    <source>
        <dbReference type="EMBL" id="MBW7467198.1"/>
    </source>
</evidence>
<dbReference type="PANTHER" id="PTHR10509">
    <property type="entry name" value="O-METHYLTRANSFERASE-RELATED"/>
    <property type="match status" value="1"/>
</dbReference>
<gene>
    <name evidence="4" type="ORF">K0O23_08970</name>
</gene>
<dbReference type="GO" id="GO:0032259">
    <property type="term" value="P:methylation"/>
    <property type="evidence" value="ECO:0007669"/>
    <property type="project" value="UniProtKB-KW"/>
</dbReference>
<protein>
    <submittedName>
        <fullName evidence="4">Class I SAM-dependent methyltransferase</fullName>
    </submittedName>
</protein>
<dbReference type="Proteomes" id="UP000813018">
    <property type="component" value="Unassembled WGS sequence"/>
</dbReference>
<dbReference type="InterPro" id="IPR050362">
    <property type="entry name" value="Cation-dep_OMT"/>
</dbReference>
<keyword evidence="5" id="KW-1185">Reference proteome</keyword>
<accession>A0ABS7CTQ1</accession>
<name>A0ABS7CTQ1_9BACT</name>
<sequence length="244" mass="28459">MNRHLEKVFETKEFINENGEIIPIHSETSKDQCAFLQQIIKENKFSKSIEIGFAYGLSTLAITEEVTNNNGSHLVIDKFQNSSWGGNGLSLIEKAGLRDRLEFYESYCYEALPKLLAEGRKFDFAYVDTTKQFDWILVDFFYLDKLLELNGVIVFDDAFYPGIRKALRYISQFPSYKIYSHYPQNRESSFTKKIASYLRHIPKANHLIKDNLIQLDEELSINASCVAIQKIDNDIRNWDWHVDF</sequence>
<dbReference type="Gene3D" id="3.40.50.150">
    <property type="entry name" value="Vaccinia Virus protein VP39"/>
    <property type="match status" value="1"/>
</dbReference>
<dbReference type="PROSITE" id="PS51682">
    <property type="entry name" value="SAM_OMT_I"/>
    <property type="match status" value="1"/>
</dbReference>
<keyword evidence="1 4" id="KW-0489">Methyltransferase</keyword>
<dbReference type="Pfam" id="PF13578">
    <property type="entry name" value="Methyltransf_24"/>
    <property type="match status" value="1"/>
</dbReference>
<organism evidence="4 5">
    <name type="scientific">Pontibacter aydingkolensis</name>
    <dbReference type="NCBI Taxonomy" id="1911536"/>
    <lineage>
        <taxon>Bacteria</taxon>
        <taxon>Pseudomonadati</taxon>
        <taxon>Bacteroidota</taxon>
        <taxon>Cytophagia</taxon>
        <taxon>Cytophagales</taxon>
        <taxon>Hymenobacteraceae</taxon>
        <taxon>Pontibacter</taxon>
    </lineage>
</organism>
<dbReference type="InterPro" id="IPR029063">
    <property type="entry name" value="SAM-dependent_MTases_sf"/>
</dbReference>
<dbReference type="EMBL" id="JAHYXK010000006">
    <property type="protein sequence ID" value="MBW7467198.1"/>
    <property type="molecule type" value="Genomic_DNA"/>
</dbReference>
<evidence type="ECO:0000256" key="1">
    <source>
        <dbReference type="ARBA" id="ARBA00022603"/>
    </source>
</evidence>
<evidence type="ECO:0000313" key="5">
    <source>
        <dbReference type="Proteomes" id="UP000813018"/>
    </source>
</evidence>
<proteinExistence type="predicted"/>
<dbReference type="GO" id="GO:0008168">
    <property type="term" value="F:methyltransferase activity"/>
    <property type="evidence" value="ECO:0007669"/>
    <property type="project" value="UniProtKB-KW"/>
</dbReference>
<dbReference type="PANTHER" id="PTHR10509:SF14">
    <property type="entry name" value="CAFFEOYL-COA O-METHYLTRANSFERASE 3-RELATED"/>
    <property type="match status" value="1"/>
</dbReference>
<dbReference type="RefSeq" id="WP_219877086.1">
    <property type="nucleotide sequence ID" value="NZ_JAHYXK010000006.1"/>
</dbReference>
<evidence type="ECO:0000256" key="3">
    <source>
        <dbReference type="ARBA" id="ARBA00022691"/>
    </source>
</evidence>
<reference evidence="4 5" key="1">
    <citation type="journal article" date="2016" name="Int. J. Syst. Evol. Microbiol.">
        <title>Pontibacter aydingkolensis sp. nov., isolated from soil of a salt lake.</title>
        <authorList>
            <person name="Osman G."/>
            <person name="Zhang T."/>
            <person name="Lou K."/>
            <person name="Gao Y."/>
            <person name="Chang W."/>
            <person name="Lin Q."/>
            <person name="Yang H.M."/>
            <person name="Huo X.D."/>
            <person name="Wang N."/>
        </authorList>
    </citation>
    <scope>NUCLEOTIDE SEQUENCE [LARGE SCALE GENOMIC DNA]</scope>
    <source>
        <strain evidence="4 5">KACC 19255</strain>
    </source>
</reference>
<evidence type="ECO:0000256" key="2">
    <source>
        <dbReference type="ARBA" id="ARBA00022679"/>
    </source>
</evidence>
<dbReference type="SUPFAM" id="SSF53335">
    <property type="entry name" value="S-adenosyl-L-methionine-dependent methyltransferases"/>
    <property type="match status" value="1"/>
</dbReference>
<keyword evidence="3" id="KW-0949">S-adenosyl-L-methionine</keyword>